<accession>A0AAV4CCA7</accession>
<evidence type="ECO:0000313" key="2">
    <source>
        <dbReference type="Proteomes" id="UP000735302"/>
    </source>
</evidence>
<dbReference type="EMBL" id="BLXT01006069">
    <property type="protein sequence ID" value="GFO28603.1"/>
    <property type="molecule type" value="Genomic_DNA"/>
</dbReference>
<comment type="caution">
    <text evidence="1">The sequence shown here is derived from an EMBL/GenBank/DDBJ whole genome shotgun (WGS) entry which is preliminary data.</text>
</comment>
<proteinExistence type="predicted"/>
<name>A0AAV4CCA7_9GAST</name>
<protein>
    <submittedName>
        <fullName evidence="1">Uncharacterized protein</fullName>
    </submittedName>
</protein>
<organism evidence="1 2">
    <name type="scientific">Plakobranchus ocellatus</name>
    <dbReference type="NCBI Taxonomy" id="259542"/>
    <lineage>
        <taxon>Eukaryota</taxon>
        <taxon>Metazoa</taxon>
        <taxon>Spiralia</taxon>
        <taxon>Lophotrochozoa</taxon>
        <taxon>Mollusca</taxon>
        <taxon>Gastropoda</taxon>
        <taxon>Heterobranchia</taxon>
        <taxon>Euthyneura</taxon>
        <taxon>Panpulmonata</taxon>
        <taxon>Sacoglossa</taxon>
        <taxon>Placobranchoidea</taxon>
        <taxon>Plakobranchidae</taxon>
        <taxon>Plakobranchus</taxon>
    </lineage>
</organism>
<dbReference type="Proteomes" id="UP000735302">
    <property type="component" value="Unassembled WGS sequence"/>
</dbReference>
<evidence type="ECO:0000313" key="1">
    <source>
        <dbReference type="EMBL" id="GFO28603.1"/>
    </source>
</evidence>
<dbReference type="AlphaFoldDB" id="A0AAV4CCA7"/>
<gene>
    <name evidence="1" type="ORF">PoB_005510800</name>
</gene>
<reference evidence="1 2" key="1">
    <citation type="journal article" date="2021" name="Elife">
        <title>Chloroplast acquisition without the gene transfer in kleptoplastic sea slugs, Plakobranchus ocellatus.</title>
        <authorList>
            <person name="Maeda T."/>
            <person name="Takahashi S."/>
            <person name="Yoshida T."/>
            <person name="Shimamura S."/>
            <person name="Takaki Y."/>
            <person name="Nagai Y."/>
            <person name="Toyoda A."/>
            <person name="Suzuki Y."/>
            <person name="Arimoto A."/>
            <person name="Ishii H."/>
            <person name="Satoh N."/>
            <person name="Nishiyama T."/>
            <person name="Hasebe M."/>
            <person name="Maruyama T."/>
            <person name="Minagawa J."/>
            <person name="Obokata J."/>
            <person name="Shigenobu S."/>
        </authorList>
    </citation>
    <scope>NUCLEOTIDE SEQUENCE [LARGE SCALE GENOMIC DNA]</scope>
</reference>
<sequence length="84" mass="9392">MYVDSRVQSYLRPHLQPSKANNIISANMRLFLIFGITSSGAWRQPGCVCSALDLARARQMKQSRSLYNCSVPTDAWRQGGKETG</sequence>
<keyword evidence="2" id="KW-1185">Reference proteome</keyword>